<protein>
    <submittedName>
        <fullName evidence="5 6">GntR family transcriptional regulator</fullName>
    </submittedName>
</protein>
<dbReference type="InterPro" id="IPR036390">
    <property type="entry name" value="WH_DNA-bd_sf"/>
</dbReference>
<dbReference type="SMART" id="SM00345">
    <property type="entry name" value="HTH_GNTR"/>
    <property type="match status" value="1"/>
</dbReference>
<dbReference type="GO" id="GO:0003700">
    <property type="term" value="F:DNA-binding transcription factor activity"/>
    <property type="evidence" value="ECO:0007669"/>
    <property type="project" value="InterPro"/>
</dbReference>
<comment type="caution">
    <text evidence="5">The sequence shown here is derived from an EMBL/GenBank/DDBJ whole genome shotgun (WGS) entry which is preliminary data.</text>
</comment>
<reference evidence="5" key="1">
    <citation type="journal article" date="2014" name="Int. J. Syst. Evol. Microbiol.">
        <title>Complete genome sequence of Corynebacterium casei LMG S-19264T (=DSM 44701T), isolated from a smear-ripened cheese.</title>
        <authorList>
            <consortium name="US DOE Joint Genome Institute (JGI-PGF)"/>
            <person name="Walter F."/>
            <person name="Albersmeier A."/>
            <person name="Kalinowski J."/>
            <person name="Ruckert C."/>
        </authorList>
    </citation>
    <scope>NUCLEOTIDE SEQUENCE</scope>
    <source>
        <strain evidence="5">VKM B-1606</strain>
    </source>
</reference>
<dbReference type="PANTHER" id="PTHR43537:SF45">
    <property type="entry name" value="GNTR FAMILY REGULATORY PROTEIN"/>
    <property type="match status" value="1"/>
</dbReference>
<dbReference type="InterPro" id="IPR000524">
    <property type="entry name" value="Tscrpt_reg_HTH_GntR"/>
</dbReference>
<dbReference type="EMBL" id="JAFBCY010000003">
    <property type="protein sequence ID" value="MBM7852587.1"/>
    <property type="molecule type" value="Genomic_DNA"/>
</dbReference>
<keyword evidence="3" id="KW-0804">Transcription</keyword>
<dbReference type="SMART" id="SM00895">
    <property type="entry name" value="FCD"/>
    <property type="match status" value="1"/>
</dbReference>
<organism evidence="5 8">
    <name type="scientific">Methylopila capsulata</name>
    <dbReference type="NCBI Taxonomy" id="61654"/>
    <lineage>
        <taxon>Bacteria</taxon>
        <taxon>Pseudomonadati</taxon>
        <taxon>Pseudomonadota</taxon>
        <taxon>Alphaproteobacteria</taxon>
        <taxon>Hyphomicrobiales</taxon>
        <taxon>Methylopilaceae</taxon>
        <taxon>Methylopila</taxon>
    </lineage>
</organism>
<evidence type="ECO:0000313" key="7">
    <source>
        <dbReference type="Proteomes" id="UP000758856"/>
    </source>
</evidence>
<keyword evidence="2 6" id="KW-0238">DNA-binding</keyword>
<dbReference type="EMBL" id="BSFF01000003">
    <property type="protein sequence ID" value="GLK56794.1"/>
    <property type="molecule type" value="Genomic_DNA"/>
</dbReference>
<dbReference type="Gene3D" id="1.10.10.10">
    <property type="entry name" value="Winged helix-like DNA-binding domain superfamily/Winged helix DNA-binding domain"/>
    <property type="match status" value="1"/>
</dbReference>
<keyword evidence="7" id="KW-1185">Reference proteome</keyword>
<accession>A0A9W6IWC7</accession>
<evidence type="ECO:0000259" key="4">
    <source>
        <dbReference type="PROSITE" id="PS50949"/>
    </source>
</evidence>
<dbReference type="PROSITE" id="PS50949">
    <property type="entry name" value="HTH_GNTR"/>
    <property type="match status" value="1"/>
</dbReference>
<evidence type="ECO:0000256" key="2">
    <source>
        <dbReference type="ARBA" id="ARBA00023125"/>
    </source>
</evidence>
<evidence type="ECO:0000313" key="8">
    <source>
        <dbReference type="Proteomes" id="UP001143400"/>
    </source>
</evidence>
<evidence type="ECO:0000313" key="6">
    <source>
        <dbReference type="EMBL" id="MBM7852587.1"/>
    </source>
</evidence>
<keyword evidence="1" id="KW-0805">Transcription regulation</keyword>
<dbReference type="Proteomes" id="UP000758856">
    <property type="component" value="Unassembled WGS sequence"/>
</dbReference>
<dbReference type="InterPro" id="IPR036388">
    <property type="entry name" value="WH-like_DNA-bd_sf"/>
</dbReference>
<name>A0A9W6IWC7_9HYPH</name>
<dbReference type="Gene3D" id="1.20.120.530">
    <property type="entry name" value="GntR ligand-binding domain-like"/>
    <property type="match status" value="1"/>
</dbReference>
<dbReference type="Pfam" id="PF00392">
    <property type="entry name" value="GntR"/>
    <property type="match status" value="1"/>
</dbReference>
<dbReference type="Proteomes" id="UP001143400">
    <property type="component" value="Unassembled WGS sequence"/>
</dbReference>
<reference evidence="6 7" key="2">
    <citation type="submission" date="2021-01" db="EMBL/GenBank/DDBJ databases">
        <title>Genomic Encyclopedia of Type Strains, Phase IV (KMG-IV): sequencing the most valuable type-strain genomes for metagenomic binning, comparative biology and taxonomic classification.</title>
        <authorList>
            <person name="Goeker M."/>
        </authorList>
    </citation>
    <scope>NUCLEOTIDE SEQUENCE [LARGE SCALE GENOMIC DNA]</scope>
    <source>
        <strain evidence="6 7">DSM 6130</strain>
    </source>
</reference>
<dbReference type="InterPro" id="IPR008920">
    <property type="entry name" value="TF_FadR/GntR_C"/>
</dbReference>
<gene>
    <name evidence="5" type="ORF">GCM10008170_28130</name>
    <name evidence="6" type="ORF">JOD31_002829</name>
</gene>
<dbReference type="CDD" id="cd07377">
    <property type="entry name" value="WHTH_GntR"/>
    <property type="match status" value="1"/>
</dbReference>
<dbReference type="RefSeq" id="WP_204950962.1">
    <property type="nucleotide sequence ID" value="NZ_BSFF01000003.1"/>
</dbReference>
<dbReference type="PANTHER" id="PTHR43537">
    <property type="entry name" value="TRANSCRIPTIONAL REGULATOR, GNTR FAMILY"/>
    <property type="match status" value="1"/>
</dbReference>
<dbReference type="SUPFAM" id="SSF48008">
    <property type="entry name" value="GntR ligand-binding domain-like"/>
    <property type="match status" value="1"/>
</dbReference>
<reference evidence="5" key="3">
    <citation type="submission" date="2023-01" db="EMBL/GenBank/DDBJ databases">
        <authorList>
            <person name="Sun Q."/>
            <person name="Evtushenko L."/>
        </authorList>
    </citation>
    <scope>NUCLEOTIDE SEQUENCE</scope>
    <source>
        <strain evidence="5">VKM B-1606</strain>
    </source>
</reference>
<dbReference type="Pfam" id="PF07729">
    <property type="entry name" value="FCD"/>
    <property type="match status" value="1"/>
</dbReference>
<dbReference type="InterPro" id="IPR011711">
    <property type="entry name" value="GntR_C"/>
</dbReference>
<evidence type="ECO:0000256" key="3">
    <source>
        <dbReference type="ARBA" id="ARBA00023163"/>
    </source>
</evidence>
<dbReference type="GO" id="GO:0003677">
    <property type="term" value="F:DNA binding"/>
    <property type="evidence" value="ECO:0007669"/>
    <property type="project" value="UniProtKB-KW"/>
</dbReference>
<sequence>MFERKRPAYVLIADTLREAIVAGRLPAGAVLAEGVLASLFGASRSPVKQAFAQLEAEKLVRRFDGRGVLVGDGPPKRVALTAEILGLATGAARDDAWDTLYYALERAVIEASVFGRFRINELALARHFGVGRTVARNLLLRAQGAGIAVKTDSGHWQIVPMDEARISDLYELRLMLEPPLIKSAAGRVPGAQLREMMTRHAAANRAAPDYGVAELDALEADIHVTCLGFGRNAEARAALERTRCLLVVGKHIQAAIAKAPRIDPFMDEHLAILAALEANDGDRAAAALSDHLLSSMRKAAERIEAFRAQGGPSAPAFLMA</sequence>
<proteinExistence type="predicted"/>
<evidence type="ECO:0000256" key="1">
    <source>
        <dbReference type="ARBA" id="ARBA00023015"/>
    </source>
</evidence>
<dbReference type="SUPFAM" id="SSF46785">
    <property type="entry name" value="Winged helix' DNA-binding domain"/>
    <property type="match status" value="1"/>
</dbReference>
<dbReference type="AlphaFoldDB" id="A0A9W6IWC7"/>
<evidence type="ECO:0000313" key="5">
    <source>
        <dbReference type="EMBL" id="GLK56794.1"/>
    </source>
</evidence>
<feature type="domain" description="HTH gntR-type" evidence="4">
    <location>
        <begin position="6"/>
        <end position="73"/>
    </location>
</feature>